<dbReference type="PANTHER" id="PTHR12221:SF6">
    <property type="entry name" value="PESCADILLO HOMOLOG"/>
    <property type="match status" value="1"/>
</dbReference>
<feature type="region of interest" description="Disordered" evidence="5">
    <location>
        <begin position="585"/>
        <end position="605"/>
    </location>
</feature>
<dbReference type="Gene3D" id="3.40.50.10190">
    <property type="entry name" value="BRCT domain"/>
    <property type="match status" value="1"/>
</dbReference>
<dbReference type="GO" id="GO:0043021">
    <property type="term" value="F:ribonucleoprotein complex binding"/>
    <property type="evidence" value="ECO:0007669"/>
    <property type="project" value="UniProtKB-UniRule"/>
</dbReference>
<keyword evidence="7" id="KW-1185">Reference proteome</keyword>
<dbReference type="Pfam" id="PF16589">
    <property type="entry name" value="BRCT_2"/>
    <property type="match status" value="1"/>
</dbReference>
<feature type="compositionally biased region" description="Basic residues" evidence="5">
    <location>
        <begin position="1"/>
        <end position="15"/>
    </location>
</feature>
<dbReference type="InterPro" id="IPR036420">
    <property type="entry name" value="BRCT_dom_sf"/>
</dbReference>
<evidence type="ECO:0000313" key="7">
    <source>
        <dbReference type="Proteomes" id="UP000504603"/>
    </source>
</evidence>
<dbReference type="FunFam" id="3.40.50.10190:FF:000002">
    <property type="entry name" value="Pescadillo homolog"/>
    <property type="match status" value="1"/>
</dbReference>
<dbReference type="GO" id="GO:0000463">
    <property type="term" value="P:maturation of LSU-rRNA from tricistronic rRNA transcript (SSU-rRNA, 5.8S rRNA, LSU-rRNA)"/>
    <property type="evidence" value="ECO:0007669"/>
    <property type="project" value="UniProtKB-UniRule"/>
</dbReference>
<dbReference type="GO" id="GO:0005654">
    <property type="term" value="C:nucleoplasm"/>
    <property type="evidence" value="ECO:0007669"/>
    <property type="project" value="UniProtKB-SubCell"/>
</dbReference>
<keyword evidence="4" id="KW-0175">Coiled coil</keyword>
<dbReference type="GO" id="GO:0030687">
    <property type="term" value="C:preribosome, large subunit precursor"/>
    <property type="evidence" value="ECO:0007669"/>
    <property type="project" value="UniProtKB-UniRule"/>
</dbReference>
<evidence type="ECO:0000259" key="6">
    <source>
        <dbReference type="PROSITE" id="PS50172"/>
    </source>
</evidence>
<feature type="region of interest" description="Disordered" evidence="5">
    <location>
        <begin position="531"/>
        <end position="568"/>
    </location>
</feature>
<comment type="function">
    <text evidence="4">Required for maturation of ribosomal RNAs and formation of the large ribosomal subunit.</text>
</comment>
<feature type="compositionally biased region" description="Basic residues" evidence="5">
    <location>
        <begin position="594"/>
        <end position="605"/>
    </location>
</feature>
<evidence type="ECO:0000256" key="3">
    <source>
        <dbReference type="ARBA" id="ARBA00023242"/>
    </source>
</evidence>
<dbReference type="GO" id="GO:0070545">
    <property type="term" value="C:PeBoW complex"/>
    <property type="evidence" value="ECO:0007669"/>
    <property type="project" value="TreeGrafter"/>
</dbReference>
<dbReference type="CDD" id="cd17709">
    <property type="entry name" value="BRCT_pescadillo_like"/>
    <property type="match status" value="1"/>
</dbReference>
<keyword evidence="3 4" id="KW-0539">Nucleus</keyword>
<dbReference type="GeneID" id="111019934"/>
<evidence type="ECO:0000313" key="8">
    <source>
        <dbReference type="RefSeq" id="XP_022152145.1"/>
    </source>
</evidence>
<comment type="similarity">
    <text evidence="4">Belongs to the pescadillo family.</text>
</comment>
<dbReference type="Pfam" id="PF06732">
    <property type="entry name" value="Pescadillo_N"/>
    <property type="match status" value="1"/>
</dbReference>
<organism evidence="7 8">
    <name type="scientific">Momordica charantia</name>
    <name type="common">Bitter gourd</name>
    <name type="synonym">Balsam pear</name>
    <dbReference type="NCBI Taxonomy" id="3673"/>
    <lineage>
        <taxon>Eukaryota</taxon>
        <taxon>Viridiplantae</taxon>
        <taxon>Streptophyta</taxon>
        <taxon>Embryophyta</taxon>
        <taxon>Tracheophyta</taxon>
        <taxon>Spermatophyta</taxon>
        <taxon>Magnoliopsida</taxon>
        <taxon>eudicotyledons</taxon>
        <taxon>Gunneridae</taxon>
        <taxon>Pentapetalae</taxon>
        <taxon>rosids</taxon>
        <taxon>fabids</taxon>
        <taxon>Cucurbitales</taxon>
        <taxon>Cucurbitaceae</taxon>
        <taxon>Momordiceae</taxon>
        <taxon>Momordica</taxon>
    </lineage>
</organism>
<evidence type="ECO:0000256" key="4">
    <source>
        <dbReference type="HAMAP-Rule" id="MF_03028"/>
    </source>
</evidence>
<name>A0A6J1DD37_MOMCH</name>
<dbReference type="RefSeq" id="XP_022152145.1">
    <property type="nucleotide sequence ID" value="XM_022296453.1"/>
</dbReference>
<dbReference type="PROSITE" id="PS50172">
    <property type="entry name" value="BRCT"/>
    <property type="match status" value="1"/>
</dbReference>
<feature type="coiled-coil region" evidence="4">
    <location>
        <begin position="81"/>
        <end position="108"/>
    </location>
</feature>
<dbReference type="InterPro" id="IPR001357">
    <property type="entry name" value="BRCT_dom"/>
</dbReference>
<dbReference type="GO" id="GO:0003723">
    <property type="term" value="F:RNA binding"/>
    <property type="evidence" value="ECO:0007669"/>
    <property type="project" value="TreeGrafter"/>
</dbReference>
<sequence length="605" mass="69737">MVNKVTRKKHYRPPGKKKEGNAARYVTRSQAVKQLQVSLPLFRKLCIFKGIFPREPKKKVKGNHHTYYHLKDVAFLHHEPLLEKFRELRAYEKKINKADAKKNKERANFLKVHRPTYVLDRIIRERYPKFIDALRDLDDCLSMVHLFAALPAQERVKIEAKRIHNCRRLSHEWQAFISRTHKLRKVFISVKGIYYQAEVEGQKITWLAPHSLHQALTDDVDLSVILNFMEFYETLLAFVNFHLYHSINLKYPPILDPHLEALAADLYALSRYFDANNRTSLLDPQTSGSSGSEQVGAEEKSELRLAQLQHQLPLNEPTALMHLVEDAAGKDDDEDEDTRECKKLFKNMKFFLSREVPRESLLFVIPAFGGMVSWEGDGAPFKESDETITHQIVDRPTQTHKFLSRDYVQPQWVFDCVNTRIILPTEAYLVGRVPPPHLSPFVDNEAEGYVPDYAETLNRLKAAARSEVLPLPGVGKEDLDDPQTLLAEGVIDRAEAIEAAEKKQKMMAHEKQYHDELKMELQGVQYSAAISKVDKQSSDQESEGGEDSARPDQQIADDNANLSKVVMSRKKRKLYEAMQIGKERKKANINVLKERKRKLKESHKS</sequence>
<feature type="region of interest" description="Disordered" evidence="5">
    <location>
        <begin position="1"/>
        <end position="22"/>
    </location>
</feature>
<dbReference type="SUPFAM" id="SSF52113">
    <property type="entry name" value="BRCT domain"/>
    <property type="match status" value="1"/>
</dbReference>
<dbReference type="OrthoDB" id="10264910at2759"/>
<dbReference type="HAMAP" id="MF_03028">
    <property type="entry name" value="Pescadillo"/>
    <property type="match status" value="1"/>
</dbReference>
<accession>A0A6J1DD37</accession>
<proteinExistence type="inferred from homology"/>
<evidence type="ECO:0000256" key="1">
    <source>
        <dbReference type="ARBA" id="ARBA00022517"/>
    </source>
</evidence>
<dbReference type="AlphaFoldDB" id="A0A6J1DD37"/>
<dbReference type="KEGG" id="mcha:111019934"/>
<dbReference type="GO" id="GO:0000466">
    <property type="term" value="P:maturation of 5.8S rRNA from tricistronic rRNA transcript (SSU-rRNA, 5.8S rRNA, LSU-rRNA)"/>
    <property type="evidence" value="ECO:0007669"/>
    <property type="project" value="UniProtKB-UniRule"/>
</dbReference>
<dbReference type="Proteomes" id="UP000504603">
    <property type="component" value="Unplaced"/>
</dbReference>
<evidence type="ECO:0000256" key="2">
    <source>
        <dbReference type="ARBA" id="ARBA00022552"/>
    </source>
</evidence>
<protein>
    <recommendedName>
        <fullName evidence="4">Pescadillo homolog</fullName>
    </recommendedName>
</protein>
<dbReference type="PANTHER" id="PTHR12221">
    <property type="entry name" value="PESCADILLO - RELATED"/>
    <property type="match status" value="1"/>
</dbReference>
<keyword evidence="2 4" id="KW-0698">rRNA processing</keyword>
<dbReference type="InterPro" id="IPR010613">
    <property type="entry name" value="PES"/>
</dbReference>
<dbReference type="SMART" id="SM00292">
    <property type="entry name" value="BRCT"/>
    <property type="match status" value="1"/>
</dbReference>
<keyword evidence="1 4" id="KW-0690">Ribosome biogenesis</keyword>
<reference evidence="8" key="1">
    <citation type="submission" date="2025-08" db="UniProtKB">
        <authorList>
            <consortium name="RefSeq"/>
        </authorList>
    </citation>
    <scope>IDENTIFICATION</scope>
    <source>
        <strain evidence="8">OHB3-1</strain>
    </source>
</reference>
<evidence type="ECO:0000256" key="5">
    <source>
        <dbReference type="SAM" id="MobiDB-lite"/>
    </source>
</evidence>
<gene>
    <name evidence="8" type="primary">LOC111019934</name>
</gene>
<comment type="subcellular location">
    <subcellularLocation>
        <location evidence="4">Nucleus</location>
        <location evidence="4">Nucleolus</location>
    </subcellularLocation>
    <subcellularLocation>
        <location evidence="4">Nucleus</location>
        <location evidence="4">Nucleoplasm</location>
    </subcellularLocation>
</comment>
<feature type="domain" description="BRCT" evidence="6">
    <location>
        <begin position="340"/>
        <end position="430"/>
    </location>
</feature>